<proteinExistence type="predicted"/>
<keyword evidence="2" id="KW-1185">Reference proteome</keyword>
<gene>
    <name evidence="1" type="ORF">PDESU_01179</name>
</gene>
<evidence type="ECO:0000313" key="2">
    <source>
        <dbReference type="Proteomes" id="UP000366872"/>
    </source>
</evidence>
<dbReference type="Proteomes" id="UP000366872">
    <property type="component" value="Unassembled WGS sequence"/>
</dbReference>
<sequence>MKTILSIQNTYPARIIAADFVTEQGFTGKGSKIRPMKYRAFNYELELFNSAGESLGFLPAGFPAENITSHNSHFIKFIRQLGLFCYPHEFDPATLIDMQVQVVINNICNHHHGLRPYVIKLLPLTHHKKS</sequence>
<organism evidence="1 2">
    <name type="scientific">Pontiella desulfatans</name>
    <dbReference type="NCBI Taxonomy" id="2750659"/>
    <lineage>
        <taxon>Bacteria</taxon>
        <taxon>Pseudomonadati</taxon>
        <taxon>Kiritimatiellota</taxon>
        <taxon>Kiritimatiellia</taxon>
        <taxon>Kiritimatiellales</taxon>
        <taxon>Pontiellaceae</taxon>
        <taxon>Pontiella</taxon>
    </lineage>
</organism>
<evidence type="ECO:0000313" key="1">
    <source>
        <dbReference type="EMBL" id="VGO12626.1"/>
    </source>
</evidence>
<name>A0A6C2TZM8_PONDE</name>
<dbReference type="EMBL" id="CAAHFG010000001">
    <property type="protein sequence ID" value="VGO12626.1"/>
    <property type="molecule type" value="Genomic_DNA"/>
</dbReference>
<accession>A0A6C2TZM8</accession>
<dbReference type="RefSeq" id="WP_136078273.1">
    <property type="nucleotide sequence ID" value="NZ_CAAHFG010000001.1"/>
</dbReference>
<protein>
    <submittedName>
        <fullName evidence="1">Uncharacterized protein</fullName>
    </submittedName>
</protein>
<dbReference type="AlphaFoldDB" id="A0A6C2TZM8"/>
<reference evidence="1 2" key="1">
    <citation type="submission" date="2019-04" db="EMBL/GenBank/DDBJ databases">
        <authorList>
            <person name="Van Vliet M D."/>
        </authorList>
    </citation>
    <scope>NUCLEOTIDE SEQUENCE [LARGE SCALE GENOMIC DNA]</scope>
    <source>
        <strain evidence="1 2">F1</strain>
    </source>
</reference>